<evidence type="ECO:0000256" key="1">
    <source>
        <dbReference type="SAM" id="MobiDB-lite"/>
    </source>
</evidence>
<comment type="caution">
    <text evidence="2">The sequence shown here is derived from an EMBL/GenBank/DDBJ whole genome shotgun (WGS) entry which is preliminary data.</text>
</comment>
<dbReference type="EMBL" id="CAUYUJ010019823">
    <property type="protein sequence ID" value="CAK0893887.1"/>
    <property type="molecule type" value="Genomic_DNA"/>
</dbReference>
<dbReference type="Proteomes" id="UP001189429">
    <property type="component" value="Unassembled WGS sequence"/>
</dbReference>
<accession>A0ABN9X3J7</accession>
<name>A0ABN9X3J7_9DINO</name>
<evidence type="ECO:0000313" key="2">
    <source>
        <dbReference type="EMBL" id="CAK0893887.1"/>
    </source>
</evidence>
<organism evidence="2 3">
    <name type="scientific">Prorocentrum cordatum</name>
    <dbReference type="NCBI Taxonomy" id="2364126"/>
    <lineage>
        <taxon>Eukaryota</taxon>
        <taxon>Sar</taxon>
        <taxon>Alveolata</taxon>
        <taxon>Dinophyceae</taxon>
        <taxon>Prorocentrales</taxon>
        <taxon>Prorocentraceae</taxon>
        <taxon>Prorocentrum</taxon>
    </lineage>
</organism>
<evidence type="ECO:0000313" key="3">
    <source>
        <dbReference type="Proteomes" id="UP001189429"/>
    </source>
</evidence>
<gene>
    <name evidence="2" type="ORF">PCOR1329_LOCUS73095</name>
</gene>
<sequence>MHVPRSSSSAPRAGQKLWIWPHRADVVQHSSVVAQSRLRSSRGTSFSLYRLRGKCSAASRPRTSGSRSDSEVGRATPTRASVQLEGPETIWWLVLCSRLLRTFLFDHHHVLILDCRFYADTRFGMRAEGRVLHQPSCFELRVLAMPWQ</sequence>
<keyword evidence="3" id="KW-1185">Reference proteome</keyword>
<reference evidence="2" key="1">
    <citation type="submission" date="2023-10" db="EMBL/GenBank/DDBJ databases">
        <authorList>
            <person name="Chen Y."/>
            <person name="Shah S."/>
            <person name="Dougan E. K."/>
            <person name="Thang M."/>
            <person name="Chan C."/>
        </authorList>
    </citation>
    <scope>NUCLEOTIDE SEQUENCE [LARGE SCALE GENOMIC DNA]</scope>
</reference>
<feature type="region of interest" description="Disordered" evidence="1">
    <location>
        <begin position="53"/>
        <end position="79"/>
    </location>
</feature>
<proteinExistence type="predicted"/>
<protein>
    <submittedName>
        <fullName evidence="2">Uncharacterized protein</fullName>
    </submittedName>
</protein>